<feature type="region of interest" description="Disordered" evidence="1">
    <location>
        <begin position="147"/>
        <end position="242"/>
    </location>
</feature>
<feature type="region of interest" description="Disordered" evidence="1">
    <location>
        <begin position="411"/>
        <end position="449"/>
    </location>
</feature>
<name>A0A2Z5FY99_9BACT</name>
<feature type="compositionally biased region" description="Basic and acidic residues" evidence="1">
    <location>
        <begin position="439"/>
        <end position="449"/>
    </location>
</feature>
<proteinExistence type="predicted"/>
<evidence type="ECO:0000313" key="3">
    <source>
        <dbReference type="Proteomes" id="UP000253606"/>
    </source>
</evidence>
<feature type="compositionally biased region" description="Pro residues" evidence="1">
    <location>
        <begin position="191"/>
        <end position="200"/>
    </location>
</feature>
<reference evidence="2 3" key="1">
    <citation type="journal article" date="2018" name="Front. Microbiol.">
        <title>Hydrolytic Capabilities as a Key to Environmental Success: Chitinolytic and Cellulolytic Acidobacteria From Acidic Sub-arctic Soils and Boreal Peatlands.</title>
        <authorList>
            <person name="Belova S.E."/>
            <person name="Ravin N.V."/>
            <person name="Pankratov T.A."/>
            <person name="Rakitin A.L."/>
            <person name="Ivanova A.A."/>
            <person name="Beletsky A.V."/>
            <person name="Mardanov A.V."/>
            <person name="Sinninghe Damste J.S."/>
            <person name="Dedysh S.N."/>
        </authorList>
    </citation>
    <scope>NUCLEOTIDE SEQUENCE [LARGE SCALE GENOMIC DNA]</scope>
    <source>
        <strain evidence="2 3">SBC82</strain>
    </source>
</reference>
<gene>
    <name evidence="2" type="ORF">ACPOL_2039</name>
</gene>
<feature type="compositionally biased region" description="Basic and acidic residues" evidence="1">
    <location>
        <begin position="173"/>
        <end position="185"/>
    </location>
</feature>
<evidence type="ECO:0000313" key="2">
    <source>
        <dbReference type="EMBL" id="AXC11375.1"/>
    </source>
</evidence>
<protein>
    <recommendedName>
        <fullName evidence="4">SH3b domain-containing protein</fullName>
    </recommendedName>
</protein>
<dbReference type="Gene3D" id="2.30.30.40">
    <property type="entry name" value="SH3 Domains"/>
    <property type="match status" value="1"/>
</dbReference>
<dbReference type="EMBL" id="CP030840">
    <property type="protein sequence ID" value="AXC11375.1"/>
    <property type="molecule type" value="Genomic_DNA"/>
</dbReference>
<dbReference type="Proteomes" id="UP000253606">
    <property type="component" value="Chromosome"/>
</dbReference>
<dbReference type="AlphaFoldDB" id="A0A2Z5FY99"/>
<organism evidence="2 3">
    <name type="scientific">Acidisarcina polymorpha</name>
    <dbReference type="NCBI Taxonomy" id="2211140"/>
    <lineage>
        <taxon>Bacteria</taxon>
        <taxon>Pseudomonadati</taxon>
        <taxon>Acidobacteriota</taxon>
        <taxon>Terriglobia</taxon>
        <taxon>Terriglobales</taxon>
        <taxon>Acidobacteriaceae</taxon>
        <taxon>Acidisarcina</taxon>
    </lineage>
</organism>
<dbReference type="KEGG" id="abas:ACPOL_2039"/>
<feature type="compositionally biased region" description="Polar residues" evidence="1">
    <location>
        <begin position="217"/>
        <end position="226"/>
    </location>
</feature>
<evidence type="ECO:0000256" key="1">
    <source>
        <dbReference type="SAM" id="MobiDB-lite"/>
    </source>
</evidence>
<sequence length="449" mass="48802">MLATLLLVVLTGCGHLKHKQENETVYVLSKQTFLRDRVAAVSNRVAMVQNGQKLELLERGRRFLRVKTEQGEIGWIEEHAVVNPEVITGFEELQKAHAKDPVIATAVLRDDGYLHVKPGRDTDRFYLLPEGDKLQLLVRASVPKAIGPQASGTGSSYAGKPSATIAKRSAKAKAADDRRAADKAADAATRPAPPAPPSAPPVTLTSPGTGTPGTGTSENAPVQSGARSEPAATLAPKPPVPMEDWWLVRDSGGKVGWLMSRRLDVDVPDEIAGYADGQRIVGAYLLQKVNDPESSFADKQAPEYVTVLNPYQDGLPYDFSQVRVFTWNLRKHRYETAFRQRNIRGYLPVVVENLALDNQGPNKQGPVPTFRFKQGVGDGVIVDPESGAIHPAASETLTYRLDGEQVRKVDPAAPAPVVRPQPTAQTPATGRHSSRRGKHAGEAKRHPRH</sequence>
<keyword evidence="3" id="KW-1185">Reference proteome</keyword>
<evidence type="ECO:0008006" key="4">
    <source>
        <dbReference type="Google" id="ProtNLM"/>
    </source>
</evidence>
<accession>A0A2Z5FY99</accession>